<dbReference type="Proteomes" id="UP000217790">
    <property type="component" value="Unassembled WGS sequence"/>
</dbReference>
<proteinExistence type="predicted"/>
<protein>
    <submittedName>
        <fullName evidence="1">Uncharacterized protein</fullName>
    </submittedName>
</protein>
<dbReference type="AlphaFoldDB" id="A0A2H3CT48"/>
<evidence type="ECO:0000313" key="1">
    <source>
        <dbReference type="EMBL" id="PBK79293.1"/>
    </source>
</evidence>
<evidence type="ECO:0000313" key="2">
    <source>
        <dbReference type="Proteomes" id="UP000217790"/>
    </source>
</evidence>
<dbReference type="InParanoid" id="A0A2H3CT48"/>
<accession>A0A2H3CT48</accession>
<keyword evidence="2" id="KW-1185">Reference proteome</keyword>
<sequence>MQWYATFPLSFHIWLRRWSSERLRTLSMTRIEQISGSMVMRLDTCPRISREGWWTMYRSECLVDGAERGFTHVPPSTRAMALDSTTRIQTQVGFGTSPLGADKRMNRNRRAEETGGVCTPREMAVGQMWLLLCWIEM</sequence>
<reference evidence="2" key="1">
    <citation type="journal article" date="2017" name="Nat. Ecol. Evol.">
        <title>Genome expansion and lineage-specific genetic innovations in the forest pathogenic fungi Armillaria.</title>
        <authorList>
            <person name="Sipos G."/>
            <person name="Prasanna A.N."/>
            <person name="Walter M.C."/>
            <person name="O'Connor E."/>
            <person name="Balint B."/>
            <person name="Krizsan K."/>
            <person name="Kiss B."/>
            <person name="Hess J."/>
            <person name="Varga T."/>
            <person name="Slot J."/>
            <person name="Riley R."/>
            <person name="Boka B."/>
            <person name="Rigling D."/>
            <person name="Barry K."/>
            <person name="Lee J."/>
            <person name="Mihaltcheva S."/>
            <person name="LaButti K."/>
            <person name="Lipzen A."/>
            <person name="Waldron R."/>
            <person name="Moloney N.M."/>
            <person name="Sperisen C."/>
            <person name="Kredics L."/>
            <person name="Vagvoelgyi C."/>
            <person name="Patrignani A."/>
            <person name="Fitzpatrick D."/>
            <person name="Nagy I."/>
            <person name="Doyle S."/>
            <person name="Anderson J.B."/>
            <person name="Grigoriev I.V."/>
            <person name="Gueldener U."/>
            <person name="Muensterkoetter M."/>
            <person name="Nagy L.G."/>
        </authorList>
    </citation>
    <scope>NUCLEOTIDE SEQUENCE [LARGE SCALE GENOMIC DNA]</scope>
    <source>
        <strain evidence="2">Ar21-2</strain>
    </source>
</reference>
<organism evidence="1 2">
    <name type="scientific">Armillaria gallica</name>
    <name type="common">Bulbous honey fungus</name>
    <name type="synonym">Armillaria bulbosa</name>
    <dbReference type="NCBI Taxonomy" id="47427"/>
    <lineage>
        <taxon>Eukaryota</taxon>
        <taxon>Fungi</taxon>
        <taxon>Dikarya</taxon>
        <taxon>Basidiomycota</taxon>
        <taxon>Agaricomycotina</taxon>
        <taxon>Agaricomycetes</taxon>
        <taxon>Agaricomycetidae</taxon>
        <taxon>Agaricales</taxon>
        <taxon>Marasmiineae</taxon>
        <taxon>Physalacriaceae</taxon>
        <taxon>Armillaria</taxon>
    </lineage>
</organism>
<dbReference type="EMBL" id="KZ293791">
    <property type="protein sequence ID" value="PBK79293.1"/>
    <property type="molecule type" value="Genomic_DNA"/>
</dbReference>
<gene>
    <name evidence="1" type="ORF">ARMGADRAFT_158465</name>
</gene>
<name>A0A2H3CT48_ARMGA</name>